<feature type="transmembrane region" description="Helical" evidence="8">
    <location>
        <begin position="183"/>
        <end position="204"/>
    </location>
</feature>
<reference evidence="9 10" key="1">
    <citation type="submission" date="2018-08" db="EMBL/GenBank/DDBJ databases">
        <title>Sequencing the genomes of 1000 actinobacteria strains.</title>
        <authorList>
            <person name="Klenk H.-P."/>
        </authorList>
    </citation>
    <scope>NUCLEOTIDE SEQUENCE [LARGE SCALE GENOMIC DNA]</scope>
    <source>
        <strain evidence="9 10">DSM 43927</strain>
    </source>
</reference>
<feature type="transmembrane region" description="Helical" evidence="8">
    <location>
        <begin position="265"/>
        <end position="288"/>
    </location>
</feature>
<evidence type="ECO:0000313" key="10">
    <source>
        <dbReference type="Proteomes" id="UP000256661"/>
    </source>
</evidence>
<evidence type="ECO:0000256" key="7">
    <source>
        <dbReference type="ARBA" id="ARBA00024033"/>
    </source>
</evidence>
<dbReference type="Pfam" id="PF09594">
    <property type="entry name" value="GT87"/>
    <property type="match status" value="1"/>
</dbReference>
<gene>
    <name evidence="9" type="ORF">DFJ69_2959</name>
</gene>
<dbReference type="OrthoDB" id="9774600at2"/>
<evidence type="ECO:0000256" key="3">
    <source>
        <dbReference type="ARBA" id="ARBA00022679"/>
    </source>
</evidence>
<feature type="transmembrane region" description="Helical" evidence="8">
    <location>
        <begin position="105"/>
        <end position="124"/>
    </location>
</feature>
<feature type="transmembrane region" description="Helical" evidence="8">
    <location>
        <begin position="211"/>
        <end position="229"/>
    </location>
</feature>
<feature type="transmembrane region" description="Helical" evidence="8">
    <location>
        <begin position="357"/>
        <end position="374"/>
    </location>
</feature>
<keyword evidence="6 8" id="KW-0472">Membrane</keyword>
<feature type="transmembrane region" description="Helical" evidence="8">
    <location>
        <begin position="394"/>
        <end position="415"/>
    </location>
</feature>
<dbReference type="AlphaFoldDB" id="A0A3D9SNF5"/>
<evidence type="ECO:0000256" key="5">
    <source>
        <dbReference type="ARBA" id="ARBA00022989"/>
    </source>
</evidence>
<evidence type="ECO:0000256" key="8">
    <source>
        <dbReference type="SAM" id="Phobius"/>
    </source>
</evidence>
<dbReference type="GO" id="GO:0005886">
    <property type="term" value="C:plasma membrane"/>
    <property type="evidence" value="ECO:0007669"/>
    <property type="project" value="UniProtKB-SubCell"/>
</dbReference>
<evidence type="ECO:0000256" key="2">
    <source>
        <dbReference type="ARBA" id="ARBA00022475"/>
    </source>
</evidence>
<keyword evidence="9" id="KW-0328">Glycosyltransferase</keyword>
<accession>A0A3D9SNF5</accession>
<feature type="transmembrane region" description="Helical" evidence="8">
    <location>
        <begin position="309"/>
        <end position="328"/>
    </location>
</feature>
<comment type="subcellular location">
    <subcellularLocation>
        <location evidence="1">Cell membrane</location>
        <topology evidence="1">Multi-pass membrane protein</topology>
    </subcellularLocation>
</comment>
<evidence type="ECO:0000256" key="1">
    <source>
        <dbReference type="ARBA" id="ARBA00004651"/>
    </source>
</evidence>
<feature type="transmembrane region" description="Helical" evidence="8">
    <location>
        <begin position="334"/>
        <end position="350"/>
    </location>
</feature>
<keyword evidence="3 9" id="KW-0808">Transferase</keyword>
<dbReference type="Proteomes" id="UP000256661">
    <property type="component" value="Unassembled WGS sequence"/>
</dbReference>
<keyword evidence="4 8" id="KW-0812">Transmembrane</keyword>
<comment type="similarity">
    <text evidence="7">Belongs to the glycosyltransferase 87 family.</text>
</comment>
<evidence type="ECO:0000256" key="6">
    <source>
        <dbReference type="ARBA" id="ARBA00023136"/>
    </source>
</evidence>
<keyword evidence="2" id="KW-1003">Cell membrane</keyword>
<feature type="transmembrane region" description="Helical" evidence="8">
    <location>
        <begin position="130"/>
        <end position="148"/>
    </location>
</feature>
<keyword evidence="10" id="KW-1185">Reference proteome</keyword>
<protein>
    <submittedName>
        <fullName evidence="9">Alpha-1,2-mannosyltransferase</fullName>
    </submittedName>
</protein>
<evidence type="ECO:0000313" key="9">
    <source>
        <dbReference type="EMBL" id="REE97486.1"/>
    </source>
</evidence>
<dbReference type="GO" id="GO:0016758">
    <property type="term" value="F:hexosyltransferase activity"/>
    <property type="evidence" value="ECO:0007669"/>
    <property type="project" value="InterPro"/>
</dbReference>
<keyword evidence="5 8" id="KW-1133">Transmembrane helix</keyword>
<feature type="transmembrane region" description="Helical" evidence="8">
    <location>
        <begin position="20"/>
        <end position="42"/>
    </location>
</feature>
<name>A0A3D9SNF5_9ACTN</name>
<evidence type="ECO:0000256" key="4">
    <source>
        <dbReference type="ARBA" id="ARBA00022692"/>
    </source>
</evidence>
<dbReference type="EMBL" id="QTTT01000001">
    <property type="protein sequence ID" value="REE97486.1"/>
    <property type="molecule type" value="Genomic_DNA"/>
</dbReference>
<proteinExistence type="inferred from homology"/>
<dbReference type="InterPro" id="IPR018584">
    <property type="entry name" value="GT87"/>
</dbReference>
<comment type="caution">
    <text evidence="9">The sequence shown here is derived from an EMBL/GenBank/DDBJ whole genome shotgun (WGS) entry which is preliminary data.</text>
</comment>
<organism evidence="9 10">
    <name type="scientific">Thermomonospora umbrina</name>
    <dbReference type="NCBI Taxonomy" id="111806"/>
    <lineage>
        <taxon>Bacteria</taxon>
        <taxon>Bacillati</taxon>
        <taxon>Actinomycetota</taxon>
        <taxon>Actinomycetes</taxon>
        <taxon>Streptosporangiales</taxon>
        <taxon>Thermomonosporaceae</taxon>
        <taxon>Thermomonospora</taxon>
    </lineage>
</organism>
<sequence>MGGRTSERAEDRKRWSPADFVILLAGVVIAVAAVAPIAVHWLTNPPDQRLVDIDVYRAGGDAVLRGAPVYAFLTEPPQLLPFTYPPFAALLAVPLALLPWGTVQVLWVAAIYLALAVCVWYGFRPLLRRVGRYAPIALGVLVGVLAYLQPVQDQARFGQVGLFLMALCVADCATPNPRWPRGLLVGLATAIKLVPGVFLIYFLITGRREAAGNAVLTAAAATLASFMVLPGDSLDFWFDAVMSSDRAGANNATTNQSLNGMLLRLYWPDAVTTLVWLAAVAAVAYVGFRLARRASLTSDLLDGGRRNGPGAYSAEMAGIAIAGLLSVLLSPIGWVHHLVWVVLVLGALVGDGRDTRRCLVAAGIGVFFAFRIPWMGTRWIGEGHSAIERLTGRIVQDAFGLMAVALVLLLGVWLVNRLMAHRDQCGPSPDQVSADTLAS</sequence>